<reference evidence="1" key="1">
    <citation type="submission" date="2018-06" db="EMBL/GenBank/DDBJ databases">
        <authorList>
            <person name="Zhirakovskaya E."/>
        </authorList>
    </citation>
    <scope>NUCLEOTIDE SEQUENCE</scope>
</reference>
<gene>
    <name evidence="1" type="ORF">MNBD_BACTEROID05-1100</name>
</gene>
<dbReference type="InterPro" id="IPR053728">
    <property type="entry name" value="Alginate_Permeability_Chnl"/>
</dbReference>
<evidence type="ECO:0000313" key="1">
    <source>
        <dbReference type="EMBL" id="VAW16222.1"/>
    </source>
</evidence>
<dbReference type="EMBL" id="UOEN01000311">
    <property type="protein sequence ID" value="VAW16222.1"/>
    <property type="molecule type" value="Genomic_DNA"/>
</dbReference>
<sequence length="171" mass="18474">MLQYVFTKATGAKDQNENDAGGSTWSGWDPFFEAQGGGTIYNNLFNMTNLIIHSISVTANPMEDVTAKLSLHALFLEREIDNASAFVFRNPTNSSVSLASTQNKAADSTFLGKEIDFNLAYDYTEDVQFGFAMGWFLPGSVFTPAGRSGIGSGSNTDDTAKQAIINVNVAF</sequence>
<proteinExistence type="predicted"/>
<organism evidence="1">
    <name type="scientific">hydrothermal vent metagenome</name>
    <dbReference type="NCBI Taxonomy" id="652676"/>
    <lineage>
        <taxon>unclassified sequences</taxon>
        <taxon>metagenomes</taxon>
        <taxon>ecological metagenomes</taxon>
    </lineage>
</organism>
<dbReference type="AlphaFoldDB" id="A0A3B0TP55"/>
<accession>A0A3B0TP55</accession>
<name>A0A3B0TP55_9ZZZZ</name>
<protein>
    <submittedName>
        <fullName evidence="1">Uncharacterized protein</fullName>
    </submittedName>
</protein>
<dbReference type="Gene3D" id="2.40.160.100">
    <property type="match status" value="1"/>
</dbReference>